<dbReference type="AlphaFoldDB" id="A0A0E9UY92"/>
<dbReference type="EMBL" id="GBXM01038397">
    <property type="protein sequence ID" value="JAH70180.1"/>
    <property type="molecule type" value="Transcribed_RNA"/>
</dbReference>
<protein>
    <submittedName>
        <fullName evidence="1">Uncharacterized protein</fullName>
    </submittedName>
</protein>
<reference evidence="1" key="1">
    <citation type="submission" date="2014-11" db="EMBL/GenBank/DDBJ databases">
        <authorList>
            <person name="Amaro Gonzalez C."/>
        </authorList>
    </citation>
    <scope>NUCLEOTIDE SEQUENCE</scope>
</reference>
<evidence type="ECO:0000313" key="1">
    <source>
        <dbReference type="EMBL" id="JAH70180.1"/>
    </source>
</evidence>
<proteinExistence type="predicted"/>
<reference evidence="1" key="2">
    <citation type="journal article" date="2015" name="Fish Shellfish Immunol.">
        <title>Early steps in the European eel (Anguilla anguilla)-Vibrio vulnificus interaction in the gills: Role of the RtxA13 toxin.</title>
        <authorList>
            <person name="Callol A."/>
            <person name="Pajuelo D."/>
            <person name="Ebbesson L."/>
            <person name="Teles M."/>
            <person name="MacKenzie S."/>
            <person name="Amaro C."/>
        </authorList>
    </citation>
    <scope>NUCLEOTIDE SEQUENCE</scope>
</reference>
<name>A0A0E9UY92_ANGAN</name>
<organism evidence="1">
    <name type="scientific">Anguilla anguilla</name>
    <name type="common">European freshwater eel</name>
    <name type="synonym">Muraena anguilla</name>
    <dbReference type="NCBI Taxonomy" id="7936"/>
    <lineage>
        <taxon>Eukaryota</taxon>
        <taxon>Metazoa</taxon>
        <taxon>Chordata</taxon>
        <taxon>Craniata</taxon>
        <taxon>Vertebrata</taxon>
        <taxon>Euteleostomi</taxon>
        <taxon>Actinopterygii</taxon>
        <taxon>Neopterygii</taxon>
        <taxon>Teleostei</taxon>
        <taxon>Anguilliformes</taxon>
        <taxon>Anguillidae</taxon>
        <taxon>Anguilla</taxon>
    </lineage>
</organism>
<accession>A0A0E9UY92</accession>
<sequence length="36" mass="4483">MMPFNDAKMARFIYDHFVCFRFFWQIAVLHLQRSCI</sequence>